<protein>
    <submittedName>
        <fullName evidence="2">Uncharacterized protein</fullName>
    </submittedName>
</protein>
<dbReference type="Proteomes" id="UP000242791">
    <property type="component" value="Unassembled WGS sequence"/>
</dbReference>
<dbReference type="AlphaFoldDB" id="A0A1J9R2I3"/>
<dbReference type="EMBL" id="LGTZ01001266">
    <property type="protein sequence ID" value="OJD21829.1"/>
    <property type="molecule type" value="Genomic_DNA"/>
</dbReference>
<proteinExistence type="predicted"/>
<feature type="compositionally biased region" description="Basic and acidic residues" evidence="1">
    <location>
        <begin position="127"/>
        <end position="160"/>
    </location>
</feature>
<dbReference type="OrthoDB" id="5334244at2759"/>
<feature type="region of interest" description="Disordered" evidence="1">
    <location>
        <begin position="45"/>
        <end position="186"/>
    </location>
</feature>
<dbReference type="VEuPathDB" id="FungiDB:ACJ73_06832"/>
<accession>A0A1J9R2I3</accession>
<feature type="compositionally biased region" description="Basic and acidic residues" evidence="1">
    <location>
        <begin position="169"/>
        <end position="186"/>
    </location>
</feature>
<reference evidence="2 3" key="1">
    <citation type="submission" date="2015-08" db="EMBL/GenBank/DDBJ databases">
        <title>Emmonsia species relationships and genome sequence.</title>
        <authorList>
            <person name="Cuomo C.A."/>
            <person name="Schwartz I.S."/>
            <person name="Kenyon C."/>
            <person name="De Hoog G.S."/>
            <person name="Govender N.P."/>
            <person name="Botha A."/>
            <person name="Moreno L."/>
            <person name="De Vries M."/>
            <person name="Munoz J.F."/>
            <person name="Stielow J.B."/>
        </authorList>
    </citation>
    <scope>NUCLEOTIDE SEQUENCE [LARGE SCALE GENOMIC DNA]</scope>
    <source>
        <strain evidence="2 3">EI222</strain>
    </source>
</reference>
<evidence type="ECO:0000313" key="2">
    <source>
        <dbReference type="EMBL" id="OJD21829.1"/>
    </source>
</evidence>
<evidence type="ECO:0000256" key="1">
    <source>
        <dbReference type="SAM" id="MobiDB-lite"/>
    </source>
</evidence>
<gene>
    <name evidence="2" type="ORF">ACJ73_06832</name>
</gene>
<sequence length="186" mass="21377">MHRLPRTVIPLLRLQPSQASSSQWFSPAIALYQLGFHDGRGIRRYANSKASSEPTKEGKEKSAAYGSGNGDDENQHYHRKHALPPERSESESFSEEFEHRIPSNKAHPTLSDEYQHSGADPQHPKRPSKEELSPEDQKKQEEAEKDVKKHNEDMEKRYDRASVQLGNKGEFRSLEEEVEQFKNRGK</sequence>
<comment type="caution">
    <text evidence="2">The sequence shown here is derived from an EMBL/GenBank/DDBJ whole genome shotgun (WGS) entry which is preliminary data.</text>
</comment>
<feature type="compositionally biased region" description="Basic and acidic residues" evidence="1">
    <location>
        <begin position="83"/>
        <end position="101"/>
    </location>
</feature>
<evidence type="ECO:0000313" key="3">
    <source>
        <dbReference type="Proteomes" id="UP000242791"/>
    </source>
</evidence>
<keyword evidence="3" id="KW-1185">Reference proteome</keyword>
<dbReference type="STRING" id="1658174.A0A1J9R2I3"/>
<organism evidence="2 3">
    <name type="scientific">Blastomyces percursus</name>
    <dbReference type="NCBI Taxonomy" id="1658174"/>
    <lineage>
        <taxon>Eukaryota</taxon>
        <taxon>Fungi</taxon>
        <taxon>Dikarya</taxon>
        <taxon>Ascomycota</taxon>
        <taxon>Pezizomycotina</taxon>
        <taxon>Eurotiomycetes</taxon>
        <taxon>Eurotiomycetidae</taxon>
        <taxon>Onygenales</taxon>
        <taxon>Ajellomycetaceae</taxon>
        <taxon>Blastomyces</taxon>
    </lineage>
</organism>
<name>A0A1J9R2I3_9EURO</name>